<evidence type="ECO:0000313" key="3">
    <source>
        <dbReference type="Proteomes" id="UP000770889"/>
    </source>
</evidence>
<dbReference type="PROSITE" id="PS51318">
    <property type="entry name" value="TAT"/>
    <property type="match status" value="1"/>
</dbReference>
<dbReference type="InterPro" id="IPR006311">
    <property type="entry name" value="TAT_signal"/>
</dbReference>
<dbReference type="InterPro" id="IPR053135">
    <property type="entry name" value="AKR2_Oxidoreductase"/>
</dbReference>
<dbReference type="PANTHER" id="PTHR43312:SF1">
    <property type="entry name" value="NADP-DEPENDENT OXIDOREDUCTASE DOMAIN-CONTAINING PROTEIN"/>
    <property type="match status" value="1"/>
</dbReference>
<evidence type="ECO:0000313" key="2">
    <source>
        <dbReference type="EMBL" id="MBT2991009.1"/>
    </source>
</evidence>
<dbReference type="Pfam" id="PF00248">
    <property type="entry name" value="Aldo_ket_red"/>
    <property type="match status" value="1"/>
</dbReference>
<accession>A0A944QWF0</accession>
<dbReference type="Gene3D" id="3.20.20.100">
    <property type="entry name" value="NADP-dependent oxidoreductase domain"/>
    <property type="match status" value="1"/>
</dbReference>
<comment type="caution">
    <text evidence="2">The sequence shown here is derived from an EMBL/GenBank/DDBJ whole genome shotgun (WGS) entry which is preliminary data.</text>
</comment>
<dbReference type="AlphaFoldDB" id="A0A944QWF0"/>
<sequence length="316" mass="35738">MKISDNRIGRRTLLKLIAGFAGSSWLSPSLLPAAERTPIKRNIPVSNESLPVIGMGTSRTFDSAGNRQKIANLEKVLAQFFAMGGTLIDSSPMYGSAEQVIGTLLKRIEPESLFAATKVWTDGKANGVTQMELSRKLWGIERFDLMQIHNLRDWRAHLETLKAMKAEGRIRYIGITTSHGRDHDELYEVLSNHSFDFVQLSYNIKNRRVEERLLPLAMDRGIAVIANRPFARGDLFRMVKDKPMPNWVDEFDCNSWAQFFLKYIVSHPALTCAIPATSKVHHMLDNMSAGFGRLPDRAMRKEMEKAFEQLSAAQSR</sequence>
<protein>
    <submittedName>
        <fullName evidence="2">Aldo/keto reductase</fullName>
    </submittedName>
</protein>
<feature type="domain" description="NADP-dependent oxidoreductase" evidence="1">
    <location>
        <begin position="53"/>
        <end position="299"/>
    </location>
</feature>
<dbReference type="EMBL" id="JAHHGM010000025">
    <property type="protein sequence ID" value="MBT2991009.1"/>
    <property type="molecule type" value="Genomic_DNA"/>
</dbReference>
<dbReference type="PANTHER" id="PTHR43312">
    <property type="entry name" value="D-THREO-ALDOSE 1-DEHYDROGENASE"/>
    <property type="match status" value="1"/>
</dbReference>
<dbReference type="SUPFAM" id="SSF51430">
    <property type="entry name" value="NAD(P)-linked oxidoreductase"/>
    <property type="match status" value="1"/>
</dbReference>
<dbReference type="InterPro" id="IPR036812">
    <property type="entry name" value="NAD(P)_OxRdtase_dom_sf"/>
</dbReference>
<dbReference type="Proteomes" id="UP000770889">
    <property type="component" value="Unassembled WGS sequence"/>
</dbReference>
<dbReference type="CDD" id="cd19095">
    <property type="entry name" value="AKR_PA4992-like"/>
    <property type="match status" value="1"/>
</dbReference>
<reference evidence="2 3" key="1">
    <citation type="submission" date="2021-05" db="EMBL/GenBank/DDBJ databases">
        <title>Genetic and Functional Diversity in Clade A Lucinid endosymbionts from the Bahamas.</title>
        <authorList>
            <person name="Giani N.M."/>
            <person name="Engel A.S."/>
            <person name="Campbell B.J."/>
        </authorList>
    </citation>
    <scope>NUCLEOTIDE SEQUENCE [LARGE SCALE GENOMIC DNA]</scope>
    <source>
        <strain evidence="2">LUC16012Gg_MoonRockCtena</strain>
    </source>
</reference>
<name>A0A944QWF0_9GAMM</name>
<dbReference type="InterPro" id="IPR023210">
    <property type="entry name" value="NADP_OxRdtase_dom"/>
</dbReference>
<evidence type="ECO:0000259" key="1">
    <source>
        <dbReference type="Pfam" id="PF00248"/>
    </source>
</evidence>
<gene>
    <name evidence="2" type="ORF">KME65_18785</name>
</gene>
<organism evidence="2 3">
    <name type="scientific">Candidatus Thiodiazotropha taylori</name>
    <dbReference type="NCBI Taxonomy" id="2792791"/>
    <lineage>
        <taxon>Bacteria</taxon>
        <taxon>Pseudomonadati</taxon>
        <taxon>Pseudomonadota</taxon>
        <taxon>Gammaproteobacteria</taxon>
        <taxon>Chromatiales</taxon>
        <taxon>Sedimenticolaceae</taxon>
        <taxon>Candidatus Thiodiazotropha</taxon>
    </lineage>
</organism>
<proteinExistence type="predicted"/>